<keyword evidence="1" id="KW-0812">Transmembrane</keyword>
<dbReference type="EMBL" id="MSZX01000007">
    <property type="protein sequence ID" value="OPA76254.1"/>
    <property type="molecule type" value="Genomic_DNA"/>
</dbReference>
<feature type="transmembrane region" description="Helical" evidence="1">
    <location>
        <begin position="119"/>
        <end position="139"/>
    </location>
</feature>
<accession>A0A1T2X8Q8</accession>
<dbReference type="Proteomes" id="UP000190188">
    <property type="component" value="Unassembled WGS sequence"/>
</dbReference>
<evidence type="ECO:0008006" key="4">
    <source>
        <dbReference type="Google" id="ProtNLM"/>
    </source>
</evidence>
<reference evidence="2 3" key="1">
    <citation type="submission" date="2017-01" db="EMBL/GenBank/DDBJ databases">
        <title>Genome analysis of Paenibacillus selenitrireducens ES3-24.</title>
        <authorList>
            <person name="Xu D."/>
            <person name="Yao R."/>
            <person name="Zheng S."/>
        </authorList>
    </citation>
    <scope>NUCLEOTIDE SEQUENCE [LARGE SCALE GENOMIC DNA]</scope>
    <source>
        <strain evidence="2 3">ES3-24</strain>
    </source>
</reference>
<sequence>MVIILAWGVGGILFVISGLHFYWVWGGSGGYRAVIPSMETGPIFRPSKLGTGVVAVLLALAAWLALEWGGIQRGLFSDILLKYGGWLLTVVFLVRAIGDFKWVGFFKKKRGTVFAKWDSLLYSPLCLLLGTALLMIGLLRMD</sequence>
<keyword evidence="3" id="KW-1185">Reference proteome</keyword>
<feature type="transmembrane region" description="Helical" evidence="1">
    <location>
        <begin position="6"/>
        <end position="28"/>
    </location>
</feature>
<feature type="transmembrane region" description="Helical" evidence="1">
    <location>
        <begin position="49"/>
        <end position="68"/>
    </location>
</feature>
<feature type="transmembrane region" description="Helical" evidence="1">
    <location>
        <begin position="80"/>
        <end position="98"/>
    </location>
</feature>
<organism evidence="2 3">
    <name type="scientific">Paenibacillus selenitireducens</name>
    <dbReference type="NCBI Taxonomy" id="1324314"/>
    <lineage>
        <taxon>Bacteria</taxon>
        <taxon>Bacillati</taxon>
        <taxon>Bacillota</taxon>
        <taxon>Bacilli</taxon>
        <taxon>Bacillales</taxon>
        <taxon>Paenibacillaceae</taxon>
        <taxon>Paenibacillus</taxon>
    </lineage>
</organism>
<protein>
    <recommendedName>
        <fullName evidence="4">DUF3995 domain-containing protein</fullName>
    </recommendedName>
</protein>
<dbReference type="Pfam" id="PF13160">
    <property type="entry name" value="DUF3995"/>
    <property type="match status" value="1"/>
</dbReference>
<keyword evidence="1" id="KW-0472">Membrane</keyword>
<dbReference type="OrthoDB" id="8590912at2"/>
<evidence type="ECO:0000256" key="1">
    <source>
        <dbReference type="SAM" id="Phobius"/>
    </source>
</evidence>
<gene>
    <name evidence="2" type="ORF">BVG16_18845</name>
</gene>
<comment type="caution">
    <text evidence="2">The sequence shown here is derived from an EMBL/GenBank/DDBJ whole genome shotgun (WGS) entry which is preliminary data.</text>
</comment>
<keyword evidence="1" id="KW-1133">Transmembrane helix</keyword>
<dbReference type="STRING" id="1324314.BVG16_18845"/>
<dbReference type="RefSeq" id="WP_078500524.1">
    <property type="nucleotide sequence ID" value="NZ_MSZX01000007.1"/>
</dbReference>
<name>A0A1T2X8Q8_9BACL</name>
<evidence type="ECO:0000313" key="2">
    <source>
        <dbReference type="EMBL" id="OPA76254.1"/>
    </source>
</evidence>
<dbReference type="InterPro" id="IPR025058">
    <property type="entry name" value="DUF3995"/>
</dbReference>
<evidence type="ECO:0000313" key="3">
    <source>
        <dbReference type="Proteomes" id="UP000190188"/>
    </source>
</evidence>
<dbReference type="AlphaFoldDB" id="A0A1T2X8Q8"/>
<proteinExistence type="predicted"/>